<keyword evidence="2" id="KW-1185">Reference proteome</keyword>
<dbReference type="EMBL" id="CAJVQC010030818">
    <property type="protein sequence ID" value="CAG8746728.1"/>
    <property type="molecule type" value="Genomic_DNA"/>
</dbReference>
<feature type="non-terminal residue" evidence="1">
    <location>
        <position position="1"/>
    </location>
</feature>
<name>A0ACA9QD79_9GLOM</name>
<evidence type="ECO:0000313" key="1">
    <source>
        <dbReference type="EMBL" id="CAG8746728.1"/>
    </source>
</evidence>
<accession>A0ACA9QD79</accession>
<comment type="caution">
    <text evidence="1">The sequence shown here is derived from an EMBL/GenBank/DDBJ whole genome shotgun (WGS) entry which is preliminary data.</text>
</comment>
<dbReference type="Proteomes" id="UP000789920">
    <property type="component" value="Unassembled WGS sequence"/>
</dbReference>
<sequence length="61" mass="7276">PIEFRYVTRIPRVETISKGKTKEENSDVSKSKYESSSESDKSTEYKDKQLEERIYTLNLWQ</sequence>
<gene>
    <name evidence="1" type="ORF">RPERSI_LOCUS13743</name>
</gene>
<organism evidence="1 2">
    <name type="scientific">Racocetra persica</name>
    <dbReference type="NCBI Taxonomy" id="160502"/>
    <lineage>
        <taxon>Eukaryota</taxon>
        <taxon>Fungi</taxon>
        <taxon>Fungi incertae sedis</taxon>
        <taxon>Mucoromycota</taxon>
        <taxon>Glomeromycotina</taxon>
        <taxon>Glomeromycetes</taxon>
        <taxon>Diversisporales</taxon>
        <taxon>Gigasporaceae</taxon>
        <taxon>Racocetra</taxon>
    </lineage>
</organism>
<protein>
    <submittedName>
        <fullName evidence="1">26792_t:CDS:1</fullName>
    </submittedName>
</protein>
<proteinExistence type="predicted"/>
<reference evidence="1" key="1">
    <citation type="submission" date="2021-06" db="EMBL/GenBank/DDBJ databases">
        <authorList>
            <person name="Kallberg Y."/>
            <person name="Tangrot J."/>
            <person name="Rosling A."/>
        </authorList>
    </citation>
    <scope>NUCLEOTIDE SEQUENCE</scope>
    <source>
        <strain evidence="1">MA461A</strain>
    </source>
</reference>
<evidence type="ECO:0000313" key="2">
    <source>
        <dbReference type="Proteomes" id="UP000789920"/>
    </source>
</evidence>